<dbReference type="HOGENOM" id="CLU_151939_1_0_7"/>
<feature type="domain" description="DUF1540" evidence="1">
    <location>
        <begin position="11"/>
        <end position="41"/>
    </location>
</feature>
<organism evidence="2 3">
    <name type="scientific">Geotalea daltonii (strain DSM 22248 / JCM 15807 / FRC-32)</name>
    <name type="common">Geobacter daltonii</name>
    <dbReference type="NCBI Taxonomy" id="316067"/>
    <lineage>
        <taxon>Bacteria</taxon>
        <taxon>Pseudomonadati</taxon>
        <taxon>Thermodesulfobacteriota</taxon>
        <taxon>Desulfuromonadia</taxon>
        <taxon>Geobacterales</taxon>
        <taxon>Geobacteraceae</taxon>
        <taxon>Geotalea</taxon>
    </lineage>
</organism>
<proteinExistence type="predicted"/>
<accession>B9M4X3</accession>
<feature type="domain" description="DUF1540" evidence="1">
    <location>
        <begin position="60"/>
        <end position="92"/>
    </location>
</feature>
<gene>
    <name evidence="2" type="ordered locus">Geob_3314</name>
</gene>
<dbReference type="InterPro" id="IPR011437">
    <property type="entry name" value="DUF1540"/>
</dbReference>
<dbReference type="Pfam" id="PF07561">
    <property type="entry name" value="DUF1540"/>
    <property type="match status" value="2"/>
</dbReference>
<dbReference type="AlphaFoldDB" id="B9M4X3"/>
<name>B9M4X3_GEODF</name>
<evidence type="ECO:0000313" key="2">
    <source>
        <dbReference type="EMBL" id="ACM21657.1"/>
    </source>
</evidence>
<protein>
    <recommendedName>
        <fullName evidence="1">DUF1540 domain-containing protein</fullName>
    </recommendedName>
</protein>
<evidence type="ECO:0000313" key="3">
    <source>
        <dbReference type="Proteomes" id="UP000007721"/>
    </source>
</evidence>
<reference evidence="2 3" key="1">
    <citation type="submission" date="2009-01" db="EMBL/GenBank/DDBJ databases">
        <title>Complete sequence of Geobacter sp. FRC-32.</title>
        <authorList>
            <consortium name="US DOE Joint Genome Institute"/>
            <person name="Lucas S."/>
            <person name="Copeland A."/>
            <person name="Lapidus A."/>
            <person name="Glavina del Rio T."/>
            <person name="Dalin E."/>
            <person name="Tice H."/>
            <person name="Bruce D."/>
            <person name="Goodwin L."/>
            <person name="Pitluck S."/>
            <person name="Saunders E."/>
            <person name="Brettin T."/>
            <person name="Detter J.C."/>
            <person name="Han C."/>
            <person name="Larimer F."/>
            <person name="Land M."/>
            <person name="Hauser L."/>
            <person name="Kyrpides N."/>
            <person name="Ovchinnikova G."/>
            <person name="Kostka J."/>
            <person name="Richardson P."/>
        </authorList>
    </citation>
    <scope>NUCLEOTIDE SEQUENCE [LARGE SCALE GENOMIC DNA]</scope>
    <source>
        <strain evidence="3">DSM 22248 / JCM 15807 / FRC-32</strain>
    </source>
</reference>
<dbReference type="OrthoDB" id="3213529at2"/>
<dbReference type="eggNOG" id="ENOG50331V9">
    <property type="taxonomic scope" value="Bacteria"/>
</dbReference>
<dbReference type="KEGG" id="geo:Geob_3314"/>
<dbReference type="RefSeq" id="WP_012648385.1">
    <property type="nucleotide sequence ID" value="NC_011979.1"/>
</dbReference>
<evidence type="ECO:0000259" key="1">
    <source>
        <dbReference type="Pfam" id="PF07561"/>
    </source>
</evidence>
<dbReference type="EMBL" id="CP001390">
    <property type="protein sequence ID" value="ACM21657.1"/>
    <property type="molecule type" value="Genomic_DNA"/>
</dbReference>
<sequence>MAQTMPKIKVCDVTDCAYNNEKICHAMAITVGDSHPTCDTFTNSSQKAGVSEITGGVGACKVDSCKFNQSLECSAPDIQVTIHKDHACCKTFTER</sequence>
<dbReference type="Proteomes" id="UP000007721">
    <property type="component" value="Chromosome"/>
</dbReference>
<dbReference type="STRING" id="316067.Geob_3314"/>
<keyword evidence="3" id="KW-1185">Reference proteome</keyword>